<dbReference type="EMBL" id="JAPTSV010000006">
    <property type="protein sequence ID" value="KAJ1526856.1"/>
    <property type="molecule type" value="Genomic_DNA"/>
</dbReference>
<proteinExistence type="predicted"/>
<dbReference type="SMART" id="SM00198">
    <property type="entry name" value="SCP"/>
    <property type="match status" value="1"/>
</dbReference>
<dbReference type="AlphaFoldDB" id="A0AAV7XL32"/>
<dbReference type="PRINTS" id="PR00838">
    <property type="entry name" value="V5ALLERGEN"/>
</dbReference>
<dbReference type="Gene3D" id="3.40.33.10">
    <property type="entry name" value="CAP"/>
    <property type="match status" value="1"/>
</dbReference>
<dbReference type="SUPFAM" id="SSF55797">
    <property type="entry name" value="PR-1-like"/>
    <property type="match status" value="1"/>
</dbReference>
<dbReference type="InterPro" id="IPR035940">
    <property type="entry name" value="CAP_sf"/>
</dbReference>
<dbReference type="PROSITE" id="PS01010">
    <property type="entry name" value="CRISP_2"/>
    <property type="match status" value="1"/>
</dbReference>
<name>A0AAV7XL32_9NEOP</name>
<dbReference type="GO" id="GO:0005576">
    <property type="term" value="C:extracellular region"/>
    <property type="evidence" value="ECO:0007669"/>
    <property type="project" value="UniProtKB-SubCell"/>
</dbReference>
<dbReference type="InterPro" id="IPR014044">
    <property type="entry name" value="CAP_dom"/>
</dbReference>
<dbReference type="InterPro" id="IPR002413">
    <property type="entry name" value="V5_allergen-like"/>
</dbReference>
<reference evidence="2" key="1">
    <citation type="submission" date="2022-12" db="EMBL/GenBank/DDBJ databases">
        <title>Chromosome-level genome assembly of the bean flower thrips Megalurothrips usitatus.</title>
        <authorList>
            <person name="Ma L."/>
            <person name="Liu Q."/>
            <person name="Li H."/>
            <person name="Cai W."/>
        </authorList>
    </citation>
    <scope>NUCLEOTIDE SEQUENCE</scope>
    <source>
        <strain evidence="2">Cailab_2022a</strain>
    </source>
</reference>
<dbReference type="Proteomes" id="UP001075354">
    <property type="component" value="Chromosome 6"/>
</dbReference>
<feature type="domain" description="SCP" evidence="1">
    <location>
        <begin position="23"/>
        <end position="187"/>
    </location>
</feature>
<accession>A0AAV7XL32</accession>
<evidence type="ECO:0000313" key="2">
    <source>
        <dbReference type="EMBL" id="KAJ1526856.1"/>
    </source>
</evidence>
<dbReference type="CDD" id="cd05380">
    <property type="entry name" value="CAP_euk"/>
    <property type="match status" value="1"/>
</dbReference>
<gene>
    <name evidence="2" type="ORF">ONE63_008414</name>
</gene>
<comment type="caution">
    <text evidence="2">The sequence shown here is derived from an EMBL/GenBank/DDBJ whole genome shotgun (WGS) entry which is preliminary data.</text>
</comment>
<organism evidence="2 3">
    <name type="scientific">Megalurothrips usitatus</name>
    <name type="common">bean blossom thrips</name>
    <dbReference type="NCBI Taxonomy" id="439358"/>
    <lineage>
        <taxon>Eukaryota</taxon>
        <taxon>Metazoa</taxon>
        <taxon>Ecdysozoa</taxon>
        <taxon>Arthropoda</taxon>
        <taxon>Hexapoda</taxon>
        <taxon>Insecta</taxon>
        <taxon>Pterygota</taxon>
        <taxon>Neoptera</taxon>
        <taxon>Paraneoptera</taxon>
        <taxon>Thysanoptera</taxon>
        <taxon>Terebrantia</taxon>
        <taxon>Thripoidea</taxon>
        <taxon>Thripidae</taxon>
        <taxon>Megalurothrips</taxon>
    </lineage>
</organism>
<dbReference type="Pfam" id="PF00188">
    <property type="entry name" value="CAP"/>
    <property type="match status" value="1"/>
</dbReference>
<keyword evidence="3" id="KW-1185">Reference proteome</keyword>
<evidence type="ECO:0000259" key="1">
    <source>
        <dbReference type="SMART" id="SM00198"/>
    </source>
</evidence>
<dbReference type="PRINTS" id="PR00837">
    <property type="entry name" value="V5TPXLIKE"/>
</dbReference>
<sequence length="212" mass="24019">MCRYYGPGGACRGTAESRPLSREEQDEVVAAHNTVRWILATGEEPRGAPGPQPPAANMRLMWYDDELAAIAQRWADQCQFKHDTCRNVDRFRVGQNIYLERTTRALKPPNWDVVTRKWYDEVAKHSSRQTLGTYRFSPMTGHFTQLGWADTFLVGCGVAEYKDYHGGRRWNSRIYVCNYGPAGNVVGDSIYQPGDACSHCGPESYCYYGLCV</sequence>
<evidence type="ECO:0000313" key="3">
    <source>
        <dbReference type="Proteomes" id="UP001075354"/>
    </source>
</evidence>
<protein>
    <recommendedName>
        <fullName evidence="1">SCP domain-containing protein</fullName>
    </recommendedName>
</protein>
<dbReference type="PANTHER" id="PTHR10334">
    <property type="entry name" value="CYSTEINE-RICH SECRETORY PROTEIN-RELATED"/>
    <property type="match status" value="1"/>
</dbReference>
<dbReference type="InterPro" id="IPR018244">
    <property type="entry name" value="Allrgn_V5/Tpx1_CS"/>
</dbReference>
<dbReference type="InterPro" id="IPR001283">
    <property type="entry name" value="CRISP-related"/>
</dbReference>